<dbReference type="InterPro" id="IPR050747">
    <property type="entry name" value="Mitochondrial_chaperone_BCS1"/>
</dbReference>
<proteinExistence type="inferred from homology"/>
<evidence type="ECO:0000313" key="3">
    <source>
        <dbReference type="EMBL" id="GIJ59922.1"/>
    </source>
</evidence>
<evidence type="ECO:0000313" key="4">
    <source>
        <dbReference type="Proteomes" id="UP000612585"/>
    </source>
</evidence>
<dbReference type="InterPro" id="IPR003959">
    <property type="entry name" value="ATPase_AAA_core"/>
</dbReference>
<dbReference type="Gene3D" id="3.40.50.300">
    <property type="entry name" value="P-loop containing nucleotide triphosphate hydrolases"/>
    <property type="match status" value="1"/>
</dbReference>
<comment type="caution">
    <text evidence="3">The sequence shown here is derived from an EMBL/GenBank/DDBJ whole genome shotgun (WGS) entry which is preliminary data.</text>
</comment>
<keyword evidence="4" id="KW-1185">Reference proteome</keyword>
<evidence type="ECO:0000256" key="1">
    <source>
        <dbReference type="ARBA" id="ARBA00007448"/>
    </source>
</evidence>
<dbReference type="Proteomes" id="UP000612585">
    <property type="component" value="Unassembled WGS sequence"/>
</dbReference>
<dbReference type="Pfam" id="PF00004">
    <property type="entry name" value="AAA"/>
    <property type="match status" value="1"/>
</dbReference>
<protein>
    <recommendedName>
        <fullName evidence="2">AAA+ ATPase domain-containing protein</fullName>
    </recommendedName>
</protein>
<dbReference type="GO" id="GO:0005524">
    <property type="term" value="F:ATP binding"/>
    <property type="evidence" value="ECO:0007669"/>
    <property type="project" value="InterPro"/>
</dbReference>
<reference evidence="3" key="1">
    <citation type="submission" date="2021-01" db="EMBL/GenBank/DDBJ databases">
        <title>Whole genome shotgun sequence of Virgisporangium aurantiacum NBRC 16421.</title>
        <authorList>
            <person name="Komaki H."/>
            <person name="Tamura T."/>
        </authorList>
    </citation>
    <scope>NUCLEOTIDE SEQUENCE</scope>
    <source>
        <strain evidence="3">NBRC 16421</strain>
    </source>
</reference>
<dbReference type="EMBL" id="BOPG01000049">
    <property type="protein sequence ID" value="GIJ59922.1"/>
    <property type="molecule type" value="Genomic_DNA"/>
</dbReference>
<gene>
    <name evidence="3" type="ORF">Vau01_074380</name>
</gene>
<evidence type="ECO:0000259" key="2">
    <source>
        <dbReference type="SMART" id="SM00382"/>
    </source>
</evidence>
<dbReference type="GO" id="GO:0016887">
    <property type="term" value="F:ATP hydrolysis activity"/>
    <property type="evidence" value="ECO:0007669"/>
    <property type="project" value="InterPro"/>
</dbReference>
<feature type="domain" description="AAA+ ATPase" evidence="2">
    <location>
        <begin position="193"/>
        <end position="329"/>
    </location>
</feature>
<dbReference type="RefSeq" id="WP_204003378.1">
    <property type="nucleotide sequence ID" value="NZ_BOPG01000049.1"/>
</dbReference>
<dbReference type="InterPro" id="IPR045969">
    <property type="entry name" value="DUF5925"/>
</dbReference>
<dbReference type="SMART" id="SM00382">
    <property type="entry name" value="AAA"/>
    <property type="match status" value="1"/>
</dbReference>
<dbReference type="InterPro" id="IPR003593">
    <property type="entry name" value="AAA+_ATPase"/>
</dbReference>
<name>A0A8J4E5H7_9ACTN</name>
<dbReference type="Pfam" id="PF19347">
    <property type="entry name" value="DUF5925"/>
    <property type="match status" value="1"/>
</dbReference>
<dbReference type="InterPro" id="IPR027417">
    <property type="entry name" value="P-loop_NTPase"/>
</dbReference>
<accession>A0A8J4E5H7</accession>
<dbReference type="PANTHER" id="PTHR23070">
    <property type="entry name" value="BCS1 AAA-TYPE ATPASE"/>
    <property type="match status" value="1"/>
</dbReference>
<sequence>MTITDLTARRDAARPLAALSAVEGADTALTIESSDAPDTVVDLLFLAEFTKGNQPHAKQKSLSRPKPKAPLCPADARLLRTSTAGHRTVWLYAGDGYTLRVSRWRGGTAELTVTAVTADLAKAVLKASTRDSELPKPPKKEAVKVGFWHATTSYVRRERFITAQSWDAVRPNYAGDATAALDRLMNVTRADVQGRLLLLYGPPGTGKTTVLRTLASRWRDWCQFDCVLDPERLFSDPGYLVEVAVGEDDNDRRWGLLLLEDCDELIGGGARHASGQALSRLLNLTDGMLGQGRDVLVAITTNEDVSRLHPAVVRPGRCLARIELGPLPFAQAAEWLGRTDGIRPEGATLAELYALRDGTEPFTAEAAPAPVSGMYL</sequence>
<comment type="similarity">
    <text evidence="1">Belongs to the AAA ATPase family. BCS1 subfamily.</text>
</comment>
<dbReference type="SUPFAM" id="SSF52540">
    <property type="entry name" value="P-loop containing nucleoside triphosphate hydrolases"/>
    <property type="match status" value="1"/>
</dbReference>
<organism evidence="3 4">
    <name type="scientific">Virgisporangium aurantiacum</name>
    <dbReference type="NCBI Taxonomy" id="175570"/>
    <lineage>
        <taxon>Bacteria</taxon>
        <taxon>Bacillati</taxon>
        <taxon>Actinomycetota</taxon>
        <taxon>Actinomycetes</taxon>
        <taxon>Micromonosporales</taxon>
        <taxon>Micromonosporaceae</taxon>
        <taxon>Virgisporangium</taxon>
    </lineage>
</organism>
<dbReference type="AlphaFoldDB" id="A0A8J4E5H7"/>